<dbReference type="Proteomes" id="UP000241074">
    <property type="component" value="Chromosome"/>
</dbReference>
<accession>A0A2P1PLY8</accession>
<dbReference type="InterPro" id="IPR025563">
    <property type="entry name" value="DUF4286"/>
</dbReference>
<dbReference type="SUPFAM" id="SSF54909">
    <property type="entry name" value="Dimeric alpha+beta barrel"/>
    <property type="match status" value="1"/>
</dbReference>
<dbReference type="InterPro" id="IPR011008">
    <property type="entry name" value="Dimeric_a/b-barrel"/>
</dbReference>
<dbReference type="RefSeq" id="WP_106889790.1">
    <property type="nucleotide sequence ID" value="NZ_CP027860.1"/>
</dbReference>
<reference evidence="1 2" key="2">
    <citation type="submission" date="2018-03" db="EMBL/GenBank/DDBJ databases">
        <authorList>
            <person name="Keele B.F."/>
        </authorList>
    </citation>
    <scope>NUCLEOTIDE SEQUENCE [LARGE SCALE GENOMIC DNA]</scope>
    <source>
        <strain evidence="1 2">D13</strain>
    </source>
</reference>
<proteinExistence type="predicted"/>
<keyword evidence="2" id="KW-1185">Reference proteome</keyword>
<dbReference type="EMBL" id="CP027860">
    <property type="protein sequence ID" value="AVP95861.1"/>
    <property type="molecule type" value="Genomic_DNA"/>
</dbReference>
<dbReference type="KEGG" id="xba:C7S18_01005"/>
<gene>
    <name evidence="1" type="ORF">C7S18_01005</name>
</gene>
<dbReference type="AlphaFoldDB" id="A0A2P1PLY8"/>
<dbReference type="Pfam" id="PF14114">
    <property type="entry name" value="DUF4286"/>
    <property type="match status" value="1"/>
</dbReference>
<evidence type="ECO:0000313" key="2">
    <source>
        <dbReference type="Proteomes" id="UP000241074"/>
    </source>
</evidence>
<reference evidence="1 2" key="1">
    <citation type="submission" date="2018-03" db="EMBL/GenBank/DDBJ databases">
        <title>Ahniella affigens gen. nov., sp. nov., a gammaproteobacterium isolated from sandy soil near a stream.</title>
        <authorList>
            <person name="Ko Y."/>
            <person name="Kim J.-H."/>
        </authorList>
    </citation>
    <scope>NUCLEOTIDE SEQUENCE [LARGE SCALE GENOMIC DNA]</scope>
    <source>
        <strain evidence="1 2">D13</strain>
    </source>
</reference>
<dbReference type="OrthoDB" id="34442at2"/>
<name>A0A2P1PLY8_9GAMM</name>
<protein>
    <submittedName>
        <fullName evidence="1">DUF4286 domain-containing protein</fullName>
    </submittedName>
</protein>
<organism evidence="1 2">
    <name type="scientific">Ahniella affigens</name>
    <dbReference type="NCBI Taxonomy" id="2021234"/>
    <lineage>
        <taxon>Bacteria</taxon>
        <taxon>Pseudomonadati</taxon>
        <taxon>Pseudomonadota</taxon>
        <taxon>Gammaproteobacteria</taxon>
        <taxon>Lysobacterales</taxon>
        <taxon>Rhodanobacteraceae</taxon>
        <taxon>Ahniella</taxon>
    </lineage>
</organism>
<sequence length="105" mass="11930">MIVYEVRVVIEPEIEPAYRAWLTPHIQEIINLPGFTGADLYTEADPSGNPCFVMHYHAQNQESLDRYFAEHAPRLRADGIAHFGNRFSATRRVLTGLARFATSRA</sequence>
<evidence type="ECO:0000313" key="1">
    <source>
        <dbReference type="EMBL" id="AVP95861.1"/>
    </source>
</evidence>